<dbReference type="CDD" id="cd00167">
    <property type="entry name" value="SANT"/>
    <property type="match status" value="1"/>
</dbReference>
<dbReference type="PROSITE" id="PS51293">
    <property type="entry name" value="SANT"/>
    <property type="match status" value="1"/>
</dbReference>
<feature type="region of interest" description="Disordered" evidence="5">
    <location>
        <begin position="430"/>
        <end position="457"/>
    </location>
</feature>
<name>A0A078AA30_STYLE</name>
<dbReference type="SUPFAM" id="SSF46689">
    <property type="entry name" value="Homeodomain-like"/>
    <property type="match status" value="1"/>
</dbReference>
<proteinExistence type="predicted"/>
<dbReference type="Proteomes" id="UP000039865">
    <property type="component" value="Unassembled WGS sequence"/>
</dbReference>
<dbReference type="InterPro" id="IPR006447">
    <property type="entry name" value="Myb_dom_plants"/>
</dbReference>
<dbReference type="PROSITE" id="PS50090">
    <property type="entry name" value="MYB_LIKE"/>
    <property type="match status" value="1"/>
</dbReference>
<evidence type="ECO:0000256" key="5">
    <source>
        <dbReference type="SAM" id="MobiDB-lite"/>
    </source>
</evidence>
<keyword evidence="1" id="KW-0805">Transcription regulation</keyword>
<feature type="region of interest" description="Disordered" evidence="5">
    <location>
        <begin position="1"/>
        <end position="51"/>
    </location>
</feature>
<dbReference type="PROSITE" id="PS51294">
    <property type="entry name" value="HTH_MYB"/>
    <property type="match status" value="1"/>
</dbReference>
<reference evidence="9 10" key="1">
    <citation type="submission" date="2014-06" db="EMBL/GenBank/DDBJ databases">
        <authorList>
            <person name="Swart Estienne"/>
        </authorList>
    </citation>
    <scope>NUCLEOTIDE SEQUENCE [LARGE SCALE GENOMIC DNA]</scope>
    <source>
        <strain evidence="9 10">130c</strain>
    </source>
</reference>
<evidence type="ECO:0000259" key="7">
    <source>
        <dbReference type="PROSITE" id="PS51293"/>
    </source>
</evidence>
<dbReference type="SMART" id="SM00717">
    <property type="entry name" value="SANT"/>
    <property type="match status" value="1"/>
</dbReference>
<dbReference type="InterPro" id="IPR017884">
    <property type="entry name" value="SANT_dom"/>
</dbReference>
<dbReference type="Gene3D" id="1.10.10.60">
    <property type="entry name" value="Homeodomain-like"/>
    <property type="match status" value="1"/>
</dbReference>
<evidence type="ECO:0000313" key="10">
    <source>
        <dbReference type="Proteomes" id="UP000039865"/>
    </source>
</evidence>
<organism evidence="9 10">
    <name type="scientific">Stylonychia lemnae</name>
    <name type="common">Ciliate</name>
    <dbReference type="NCBI Taxonomy" id="5949"/>
    <lineage>
        <taxon>Eukaryota</taxon>
        <taxon>Sar</taxon>
        <taxon>Alveolata</taxon>
        <taxon>Ciliophora</taxon>
        <taxon>Intramacronucleata</taxon>
        <taxon>Spirotrichea</taxon>
        <taxon>Stichotrichia</taxon>
        <taxon>Sporadotrichida</taxon>
        <taxon>Oxytrichidae</taxon>
        <taxon>Stylonychinae</taxon>
        <taxon>Stylonychia</taxon>
    </lineage>
</organism>
<sequence>MYSKSKSIQARADVSEFQEPQQKNFELNQSRQTTQRNNAHPTKNQSTAEVDKENHKLLEKYGTINGISFEDLLKSYNQEFSREGIRQSVNENRERKSRSVEVQVISNNIQNQENILDILESEEKKLQTQKTQPIFQVKHTYPKNNNKVINNGRWTKQEHKQFLEALTIHGKKWNKVFEYVSTRNEQQVRSHAQKFFSKLKSARDSINPNLQKVLASYNNRSKEFNKYGMNQAFRIFRSHARKQIEKDKSHQEKAFQFKRNQVLEMQRRHSEQQVLISSPLMMSKQSPSKFTFKIQKEDDSKDCNGSSSDFQGSQLTIINSVMSQQQNVGKQAQADHFNQQLSSQEMISSNQLLLNQIFIVTKEQKLNAYKEINRNNYDKNYNRESQAYSDSTPDIDSNIDQSQPMIITEEELQEFLQWQKMQRAQIHQENPQITNPQNQHHKRQDSKLGNQGQRDVNMSRDSLDSIFQRNFEQQQRNRLATKPEQVNRLVDNMQRFSIEDKDQACDDGQIYEQQYNQKSSQNEIPRFSNDSRMDINSIIDEQQDLFPDRNSKMSGVSQFLIASPKAVSGQLNKSHNIDDCNQQYLRRISKEEINSLLRVTNIDFLDQNFQQHNSGSSMNIKNGSWLSGGAGVLQANPDFKIQISNEISGSNSNNFFSNEVSGIFEQQLVEDLKRFRDLSSKQKRTNYSGGINQTQYNQNQHFSDDSFKSNRMGTNISMELIKDVPYHENHFS</sequence>
<keyword evidence="10" id="KW-1185">Reference proteome</keyword>
<feature type="domain" description="SANT" evidence="7">
    <location>
        <begin position="149"/>
        <end position="200"/>
    </location>
</feature>
<dbReference type="InParanoid" id="A0A078AA30"/>
<dbReference type="NCBIfam" id="TIGR01557">
    <property type="entry name" value="myb_SHAQKYF"/>
    <property type="match status" value="1"/>
</dbReference>
<feature type="domain" description="HTH myb-type" evidence="8">
    <location>
        <begin position="146"/>
        <end position="200"/>
    </location>
</feature>
<evidence type="ECO:0000256" key="4">
    <source>
        <dbReference type="SAM" id="Coils"/>
    </source>
</evidence>
<protein>
    <submittedName>
        <fullName evidence="9">Myb-like dna-binding shaqkyf class family protein</fullName>
    </submittedName>
</protein>
<accession>A0A078AA30</accession>
<feature type="coiled-coil region" evidence="4">
    <location>
        <begin position="102"/>
        <end position="129"/>
    </location>
</feature>
<dbReference type="InterPro" id="IPR001005">
    <property type="entry name" value="SANT/Myb"/>
</dbReference>
<dbReference type="InterPro" id="IPR017930">
    <property type="entry name" value="Myb_dom"/>
</dbReference>
<dbReference type="InterPro" id="IPR009057">
    <property type="entry name" value="Homeodomain-like_sf"/>
</dbReference>
<keyword evidence="2" id="KW-0804">Transcription</keyword>
<dbReference type="AlphaFoldDB" id="A0A078AA30"/>
<feature type="compositionally biased region" description="Polar residues" evidence="5">
    <location>
        <begin position="447"/>
        <end position="456"/>
    </location>
</feature>
<evidence type="ECO:0000256" key="2">
    <source>
        <dbReference type="ARBA" id="ARBA00023163"/>
    </source>
</evidence>
<keyword evidence="3" id="KW-0539">Nucleus</keyword>
<keyword evidence="9" id="KW-0238">DNA-binding</keyword>
<dbReference type="OrthoDB" id="2143914at2759"/>
<gene>
    <name evidence="9" type="primary">Contig5268.g5645</name>
    <name evidence="9" type="ORF">STYLEM_7730</name>
</gene>
<evidence type="ECO:0000256" key="1">
    <source>
        <dbReference type="ARBA" id="ARBA00023015"/>
    </source>
</evidence>
<feature type="compositionally biased region" description="Polar residues" evidence="5">
    <location>
        <begin position="18"/>
        <end position="48"/>
    </location>
</feature>
<dbReference type="Pfam" id="PF00249">
    <property type="entry name" value="Myb_DNA-binding"/>
    <property type="match status" value="1"/>
</dbReference>
<dbReference type="EMBL" id="CCKQ01007389">
    <property type="protein sequence ID" value="CDW78746.1"/>
    <property type="molecule type" value="Genomic_DNA"/>
</dbReference>
<dbReference type="GO" id="GO:0003677">
    <property type="term" value="F:DNA binding"/>
    <property type="evidence" value="ECO:0007669"/>
    <property type="project" value="UniProtKB-KW"/>
</dbReference>
<feature type="domain" description="Myb-like" evidence="6">
    <location>
        <begin position="146"/>
        <end position="196"/>
    </location>
</feature>
<evidence type="ECO:0000259" key="8">
    <source>
        <dbReference type="PROSITE" id="PS51294"/>
    </source>
</evidence>
<evidence type="ECO:0000256" key="3">
    <source>
        <dbReference type="ARBA" id="ARBA00023242"/>
    </source>
</evidence>
<evidence type="ECO:0000259" key="6">
    <source>
        <dbReference type="PROSITE" id="PS50090"/>
    </source>
</evidence>
<evidence type="ECO:0000313" key="9">
    <source>
        <dbReference type="EMBL" id="CDW78746.1"/>
    </source>
</evidence>
<keyword evidence="4" id="KW-0175">Coiled coil</keyword>